<accession>A0A366MX27</accession>
<keyword evidence="2" id="KW-0472">Membrane</keyword>
<comment type="caution">
    <text evidence="4">The sequence shown here is derived from an EMBL/GenBank/DDBJ whole genome shotgun (WGS) entry which is preliminary data.</text>
</comment>
<reference evidence="4 5" key="1">
    <citation type="submission" date="2017-10" db="EMBL/GenBank/DDBJ databases">
        <title>Genomics of the genus Arcobacter.</title>
        <authorList>
            <person name="Perez-Cataluna A."/>
            <person name="Figueras M.J."/>
        </authorList>
    </citation>
    <scope>NUCLEOTIDE SEQUENCE [LARGE SCALE GENOMIC DNA]</scope>
    <source>
        <strain evidence="4 5">CECT 9230</strain>
    </source>
</reference>
<dbReference type="InterPro" id="IPR000045">
    <property type="entry name" value="Prepilin_IV_endopep_pep"/>
</dbReference>
<evidence type="ECO:0000259" key="3">
    <source>
        <dbReference type="Pfam" id="PF01478"/>
    </source>
</evidence>
<sequence length="198" mass="22762">MLKKGKEDLEHYRSLKVLILSLALSILLFIKFGFGLLFLQYSLFFYILVVLCSYDLKYKAVPDYLLLFVFITSFFLTSFEFFESLQNALFLSGAVFLLNFLVTFYIQNIKSRILKDESLKTKTALGEGDIPLIASIGVVLGLQEAIFTIFLSAILGIIHTIYVKAIKKESEIPFIPSLVIAFFLEFFFHISNHLKDFY</sequence>
<dbReference type="GO" id="GO:0004190">
    <property type="term" value="F:aspartic-type endopeptidase activity"/>
    <property type="evidence" value="ECO:0007669"/>
    <property type="project" value="InterPro"/>
</dbReference>
<feature type="transmembrane region" description="Helical" evidence="2">
    <location>
        <begin position="88"/>
        <end position="109"/>
    </location>
</feature>
<evidence type="ECO:0000313" key="4">
    <source>
        <dbReference type="EMBL" id="RBQ30154.1"/>
    </source>
</evidence>
<feature type="transmembrane region" description="Helical" evidence="2">
    <location>
        <begin position="64"/>
        <end position="82"/>
    </location>
</feature>
<proteinExistence type="inferred from homology"/>
<comment type="similarity">
    <text evidence="1">Belongs to the peptidase A24 family.</text>
</comment>
<dbReference type="PANTHER" id="PTHR30487:SF0">
    <property type="entry name" value="PREPILIN LEADER PEPTIDASE_N-METHYLTRANSFERASE-RELATED"/>
    <property type="match status" value="1"/>
</dbReference>
<evidence type="ECO:0000256" key="2">
    <source>
        <dbReference type="SAM" id="Phobius"/>
    </source>
</evidence>
<name>A0A366MX27_9BACT</name>
<dbReference type="EMBL" id="PDKB01000001">
    <property type="protein sequence ID" value="RBQ30154.1"/>
    <property type="molecule type" value="Genomic_DNA"/>
</dbReference>
<keyword evidence="2" id="KW-0812">Transmembrane</keyword>
<protein>
    <submittedName>
        <fullName evidence="4">Peptidase A24</fullName>
    </submittedName>
</protein>
<dbReference type="OrthoDB" id="9789291at2"/>
<organism evidence="4 5">
    <name type="scientific">Aliarcobacter vitoriensis</name>
    <dbReference type="NCBI Taxonomy" id="2011099"/>
    <lineage>
        <taxon>Bacteria</taxon>
        <taxon>Pseudomonadati</taxon>
        <taxon>Campylobacterota</taxon>
        <taxon>Epsilonproteobacteria</taxon>
        <taxon>Campylobacterales</taxon>
        <taxon>Arcobacteraceae</taxon>
        <taxon>Aliarcobacter</taxon>
    </lineage>
</organism>
<feature type="domain" description="Prepilin type IV endopeptidase peptidase" evidence="3">
    <location>
        <begin position="43"/>
        <end position="161"/>
    </location>
</feature>
<dbReference type="Proteomes" id="UP000252669">
    <property type="component" value="Unassembled WGS sequence"/>
</dbReference>
<dbReference type="GO" id="GO:0005886">
    <property type="term" value="C:plasma membrane"/>
    <property type="evidence" value="ECO:0007669"/>
    <property type="project" value="TreeGrafter"/>
</dbReference>
<evidence type="ECO:0000256" key="1">
    <source>
        <dbReference type="ARBA" id="ARBA00005801"/>
    </source>
</evidence>
<dbReference type="Pfam" id="PF01478">
    <property type="entry name" value="Peptidase_A24"/>
    <property type="match status" value="1"/>
</dbReference>
<dbReference type="GO" id="GO:0006465">
    <property type="term" value="P:signal peptide processing"/>
    <property type="evidence" value="ECO:0007669"/>
    <property type="project" value="TreeGrafter"/>
</dbReference>
<keyword evidence="2" id="KW-1133">Transmembrane helix</keyword>
<dbReference type="Gene3D" id="1.20.120.1220">
    <property type="match status" value="1"/>
</dbReference>
<feature type="transmembrane region" description="Helical" evidence="2">
    <location>
        <begin position="174"/>
        <end position="194"/>
    </location>
</feature>
<feature type="transmembrane region" description="Helical" evidence="2">
    <location>
        <begin position="12"/>
        <end position="30"/>
    </location>
</feature>
<feature type="transmembrane region" description="Helical" evidence="2">
    <location>
        <begin position="130"/>
        <end position="162"/>
    </location>
</feature>
<dbReference type="AlphaFoldDB" id="A0A366MX27"/>
<gene>
    <name evidence="4" type="ORF">CRU91_00485</name>
</gene>
<keyword evidence="5" id="KW-1185">Reference proteome</keyword>
<dbReference type="PANTHER" id="PTHR30487">
    <property type="entry name" value="TYPE 4 PREPILIN-LIKE PROTEINS LEADER PEPTIDE-PROCESSING ENZYME"/>
    <property type="match status" value="1"/>
</dbReference>
<evidence type="ECO:0000313" key="5">
    <source>
        <dbReference type="Proteomes" id="UP000252669"/>
    </source>
</evidence>
<dbReference type="InterPro" id="IPR050882">
    <property type="entry name" value="Prepilin_peptidase/N-MTase"/>
</dbReference>